<dbReference type="Pfam" id="PF07369">
    <property type="entry name" value="DUF1488"/>
    <property type="match status" value="1"/>
</dbReference>
<evidence type="ECO:0000313" key="1">
    <source>
        <dbReference type="EMBL" id="PSJ51724.1"/>
    </source>
</evidence>
<dbReference type="AlphaFoldDB" id="A0A2P7RND4"/>
<dbReference type="EMBL" id="PXYL01000037">
    <property type="protein sequence ID" value="PSJ51724.1"/>
    <property type="molecule type" value="Genomic_DNA"/>
</dbReference>
<dbReference type="Proteomes" id="UP000240653">
    <property type="component" value="Unassembled WGS sequence"/>
</dbReference>
<proteinExistence type="predicted"/>
<reference evidence="1 2" key="1">
    <citation type="submission" date="2018-03" db="EMBL/GenBank/DDBJ databases">
        <title>The draft genome of Mesorhizobium soli JCM 19897.</title>
        <authorList>
            <person name="Li L."/>
            <person name="Liu L."/>
            <person name="Liang L."/>
            <person name="Wang T."/>
            <person name="Zhang X."/>
        </authorList>
    </citation>
    <scope>NUCLEOTIDE SEQUENCE [LARGE SCALE GENOMIC DNA]</scope>
    <source>
        <strain evidence="1 2">JCM 19897</strain>
    </source>
</reference>
<accession>A0A2P7RND4</accession>
<gene>
    <name evidence="1" type="ORF">C7I85_29355</name>
</gene>
<dbReference type="RefSeq" id="WP_106727531.1">
    <property type="nucleotide sequence ID" value="NZ_PXYL01000037.1"/>
</dbReference>
<protein>
    <submittedName>
        <fullName evidence="1">DUF1488 domain-containing protein</fullName>
    </submittedName>
</protein>
<name>A0A2P7RND4_9HYPH</name>
<comment type="caution">
    <text evidence="1">The sequence shown here is derived from an EMBL/GenBank/DDBJ whole genome shotgun (WGS) entry which is preliminary data.</text>
</comment>
<dbReference type="InterPro" id="IPR009962">
    <property type="entry name" value="DUF1488"/>
</dbReference>
<dbReference type="OrthoDB" id="7360668at2"/>
<keyword evidence="2" id="KW-1185">Reference proteome</keyword>
<dbReference type="SUPFAM" id="SSF160272">
    <property type="entry name" value="Shew3726-like"/>
    <property type="match status" value="1"/>
</dbReference>
<dbReference type="InterPro" id="IPR036692">
    <property type="entry name" value="Shew3726-like_sf"/>
</dbReference>
<sequence>MTLIFPNRCRSYDEAGKRIRFIGYDGTFQIPFSIEVRALLNVVPAFDAEEKCLAAFDAARFTILEAAQKAYIPGNKTFYALTEADLRSTER</sequence>
<evidence type="ECO:0000313" key="2">
    <source>
        <dbReference type="Proteomes" id="UP000240653"/>
    </source>
</evidence>
<organism evidence="1 2">
    <name type="scientific">Pseudaminobacter soli</name>
    <name type="common">ex Li et al. 2025</name>
    <dbReference type="NCBI Taxonomy" id="1295366"/>
    <lineage>
        <taxon>Bacteria</taxon>
        <taxon>Pseudomonadati</taxon>
        <taxon>Pseudomonadota</taxon>
        <taxon>Alphaproteobacteria</taxon>
        <taxon>Hyphomicrobiales</taxon>
        <taxon>Phyllobacteriaceae</taxon>
        <taxon>Pseudaminobacter</taxon>
    </lineage>
</organism>